<accession>A0ABQ9UTC5</accession>
<proteinExistence type="predicted"/>
<evidence type="ECO:0000313" key="2">
    <source>
        <dbReference type="EMBL" id="KAK2099743.1"/>
    </source>
</evidence>
<sequence>MTVTLSVRQTVRLQQSERCCWLQGGPLIPGSGPQAKHPGPLLPLCPEKAELVLQACLTLSRPPSVRLIWPEFTLKERREKETRILSSPLRRDGRKKHGSTFRGCQEKPVH</sequence>
<comment type="caution">
    <text evidence="2">The sequence shown here is derived from an EMBL/GenBank/DDBJ whole genome shotgun (WGS) entry which is preliminary data.</text>
</comment>
<gene>
    <name evidence="2" type="ORF">P7K49_021091</name>
</gene>
<evidence type="ECO:0000256" key="1">
    <source>
        <dbReference type="SAM" id="MobiDB-lite"/>
    </source>
</evidence>
<name>A0ABQ9UTC5_SAGOE</name>
<dbReference type="Proteomes" id="UP001266305">
    <property type="component" value="Unassembled WGS sequence"/>
</dbReference>
<protein>
    <submittedName>
        <fullName evidence="2">Uncharacterized protein</fullName>
    </submittedName>
</protein>
<evidence type="ECO:0000313" key="3">
    <source>
        <dbReference type="Proteomes" id="UP001266305"/>
    </source>
</evidence>
<keyword evidence="3" id="KW-1185">Reference proteome</keyword>
<reference evidence="2 3" key="1">
    <citation type="submission" date="2023-05" db="EMBL/GenBank/DDBJ databases">
        <title>B98-5 Cell Line De Novo Hybrid Assembly: An Optical Mapping Approach.</title>
        <authorList>
            <person name="Kananen K."/>
            <person name="Auerbach J.A."/>
            <person name="Kautto E."/>
            <person name="Blachly J.S."/>
        </authorList>
    </citation>
    <scope>NUCLEOTIDE SEQUENCE [LARGE SCALE GENOMIC DNA]</scope>
    <source>
        <strain evidence="2">B95-8</strain>
        <tissue evidence="2">Cell line</tissue>
    </source>
</reference>
<organism evidence="2 3">
    <name type="scientific">Saguinus oedipus</name>
    <name type="common">Cotton-top tamarin</name>
    <name type="synonym">Oedipomidas oedipus</name>
    <dbReference type="NCBI Taxonomy" id="9490"/>
    <lineage>
        <taxon>Eukaryota</taxon>
        <taxon>Metazoa</taxon>
        <taxon>Chordata</taxon>
        <taxon>Craniata</taxon>
        <taxon>Vertebrata</taxon>
        <taxon>Euteleostomi</taxon>
        <taxon>Mammalia</taxon>
        <taxon>Eutheria</taxon>
        <taxon>Euarchontoglires</taxon>
        <taxon>Primates</taxon>
        <taxon>Haplorrhini</taxon>
        <taxon>Platyrrhini</taxon>
        <taxon>Cebidae</taxon>
        <taxon>Callitrichinae</taxon>
        <taxon>Saguinus</taxon>
    </lineage>
</organism>
<dbReference type="EMBL" id="JASSZA010000010">
    <property type="protein sequence ID" value="KAK2099743.1"/>
    <property type="molecule type" value="Genomic_DNA"/>
</dbReference>
<feature type="region of interest" description="Disordered" evidence="1">
    <location>
        <begin position="83"/>
        <end position="110"/>
    </location>
</feature>